<keyword evidence="1" id="KW-0378">Hydrolase</keyword>
<proteinExistence type="predicted"/>
<dbReference type="InterPro" id="IPR036412">
    <property type="entry name" value="HAD-like_sf"/>
</dbReference>
<dbReference type="SUPFAM" id="SSF56784">
    <property type="entry name" value="HAD-like"/>
    <property type="match status" value="1"/>
</dbReference>
<dbReference type="GO" id="GO:0005829">
    <property type="term" value="C:cytosol"/>
    <property type="evidence" value="ECO:0007669"/>
    <property type="project" value="TreeGrafter"/>
</dbReference>
<evidence type="ECO:0000313" key="2">
    <source>
        <dbReference type="Proteomes" id="UP000245166"/>
    </source>
</evidence>
<dbReference type="InterPro" id="IPR023214">
    <property type="entry name" value="HAD_sf"/>
</dbReference>
<dbReference type="PANTHER" id="PTHR10000">
    <property type="entry name" value="PHOSPHOSERINE PHOSPHATASE"/>
    <property type="match status" value="1"/>
</dbReference>
<dbReference type="Gene3D" id="3.40.50.1000">
    <property type="entry name" value="HAD superfamily/HAD-like"/>
    <property type="match status" value="1"/>
</dbReference>
<dbReference type="Proteomes" id="UP000245166">
    <property type="component" value="Unassembled WGS sequence"/>
</dbReference>
<dbReference type="GO" id="GO:0016791">
    <property type="term" value="F:phosphatase activity"/>
    <property type="evidence" value="ECO:0007669"/>
    <property type="project" value="TreeGrafter"/>
</dbReference>
<sequence length="273" mass="28043">MLESAGITAGADTLVALDIDGTLLGHDGTLSAGVRDAVAALRDSGTHVVLSTGRGTPAVLPVAAQLGLTHGWAVCSNGAVTLRLDPELDGGYEFVEVVTFDPGPAVRMLLAEDPDVLVAVEDLGRGFKVSAPFPVGELGDPVEVVTLDELLAAPVARVTLRAPGRPSEDFIALVERAGMHGVTYAVGWTAWLDITPDGVSKASALERVRGWAGVELARTVAAGDGMNDREMLQWAGVGVAMGNADPGTVALADAVTTTVHDDGVVAVLRAVLR</sequence>
<organism evidence="1 2">
    <name type="scientific">Serinibacter arcticus</name>
    <dbReference type="NCBI Taxonomy" id="1655435"/>
    <lineage>
        <taxon>Bacteria</taxon>
        <taxon>Bacillati</taxon>
        <taxon>Actinomycetota</taxon>
        <taxon>Actinomycetes</taxon>
        <taxon>Micrococcales</taxon>
        <taxon>Beutenbergiaceae</taxon>
        <taxon>Serinibacter</taxon>
    </lineage>
</organism>
<evidence type="ECO:0000313" key="1">
    <source>
        <dbReference type="EMBL" id="PWD52551.1"/>
    </source>
</evidence>
<protein>
    <submittedName>
        <fullName evidence="1">HAD family hydrolase</fullName>
    </submittedName>
</protein>
<name>A0A2U2A011_9MICO</name>
<dbReference type="Gene3D" id="3.30.1240.10">
    <property type="match status" value="1"/>
</dbReference>
<accession>A0A2U2A011</accession>
<reference evidence="1 2" key="1">
    <citation type="submission" date="2018-03" db="EMBL/GenBank/DDBJ databases">
        <title>Genome assembly of novel Miniimonas species PCH200.</title>
        <authorList>
            <person name="Thakur V."/>
            <person name="Kumar V."/>
            <person name="Singh D."/>
        </authorList>
    </citation>
    <scope>NUCLEOTIDE SEQUENCE [LARGE SCALE GENOMIC DNA]</scope>
    <source>
        <strain evidence="1 2">PCH200</strain>
    </source>
</reference>
<keyword evidence="2" id="KW-1185">Reference proteome</keyword>
<dbReference type="GO" id="GO:0000287">
    <property type="term" value="F:magnesium ion binding"/>
    <property type="evidence" value="ECO:0007669"/>
    <property type="project" value="TreeGrafter"/>
</dbReference>
<dbReference type="PANTHER" id="PTHR10000:SF8">
    <property type="entry name" value="HAD SUPERFAMILY HYDROLASE-LIKE, TYPE 3"/>
    <property type="match status" value="1"/>
</dbReference>
<comment type="caution">
    <text evidence="1">The sequence shown here is derived from an EMBL/GenBank/DDBJ whole genome shotgun (WGS) entry which is preliminary data.</text>
</comment>
<dbReference type="AlphaFoldDB" id="A0A2U2A011"/>
<dbReference type="EMBL" id="PYHR01000002">
    <property type="protein sequence ID" value="PWD52551.1"/>
    <property type="molecule type" value="Genomic_DNA"/>
</dbReference>
<dbReference type="Pfam" id="PF08282">
    <property type="entry name" value="Hydrolase_3"/>
    <property type="match status" value="2"/>
</dbReference>
<gene>
    <name evidence="1" type="ORF">C8046_13210</name>
</gene>
<dbReference type="OrthoDB" id="3180855at2"/>